<dbReference type="GO" id="GO:0005978">
    <property type="term" value="P:glycogen biosynthetic process"/>
    <property type="evidence" value="ECO:0007669"/>
    <property type="project" value="TreeGrafter"/>
</dbReference>
<proteinExistence type="predicted"/>
<dbReference type="Gene3D" id="2.60.40.1180">
    <property type="entry name" value="Golgi alpha-mannosidase II"/>
    <property type="match status" value="1"/>
</dbReference>
<reference evidence="2 3" key="1">
    <citation type="submission" date="2018-11" db="EMBL/GenBank/DDBJ databases">
        <authorList>
            <consortium name="Pathogen Informatics"/>
        </authorList>
    </citation>
    <scope>NUCLEOTIDE SEQUENCE [LARGE SCALE GENOMIC DNA]</scope>
    <source>
        <strain>Denwood</strain>
        <strain evidence="3">Zambia</strain>
    </source>
</reference>
<feature type="domain" description="Alpha-amylase/branching enzyme C-terminal all beta" evidence="1">
    <location>
        <begin position="69"/>
        <end position="163"/>
    </location>
</feature>
<sequence length="164" mass="19370">MIWFIGNEFGHPEWLDFPRAGNNSSYHYARRQWNLVDDPLLRYKYLNNFDRAMQHLEEKYGWLAAPQAYVSRKNEGDKVIAFERAGVLFAFNFHPTQSFTDYKIGVDTPGQYHIVLDSDQEEFGGFKRIDQSVDVFTRNEPWDNRRNCVFLYLPSRTCMALALQ</sequence>
<dbReference type="PANTHER" id="PTHR43651">
    <property type="entry name" value="1,4-ALPHA-GLUCAN-BRANCHING ENZYME"/>
    <property type="match status" value="1"/>
</dbReference>
<dbReference type="Pfam" id="PF02806">
    <property type="entry name" value="Alpha-amylase_C"/>
    <property type="match status" value="1"/>
</dbReference>
<dbReference type="InterPro" id="IPR017853">
    <property type="entry name" value="GH"/>
</dbReference>
<evidence type="ECO:0000259" key="1">
    <source>
        <dbReference type="Pfam" id="PF02806"/>
    </source>
</evidence>
<dbReference type="EMBL" id="UZAL01044007">
    <property type="protein sequence ID" value="VDP81990.1"/>
    <property type="molecule type" value="Genomic_DNA"/>
</dbReference>
<dbReference type="Gene3D" id="3.20.20.80">
    <property type="entry name" value="Glycosidases"/>
    <property type="match status" value="1"/>
</dbReference>
<organism evidence="2 3">
    <name type="scientific">Schistosoma mattheei</name>
    <dbReference type="NCBI Taxonomy" id="31246"/>
    <lineage>
        <taxon>Eukaryota</taxon>
        <taxon>Metazoa</taxon>
        <taxon>Spiralia</taxon>
        <taxon>Lophotrochozoa</taxon>
        <taxon>Platyhelminthes</taxon>
        <taxon>Trematoda</taxon>
        <taxon>Digenea</taxon>
        <taxon>Strigeidida</taxon>
        <taxon>Schistosomatoidea</taxon>
        <taxon>Schistosomatidae</taxon>
        <taxon>Schistosoma</taxon>
    </lineage>
</organism>
<dbReference type="SUPFAM" id="SSF51011">
    <property type="entry name" value="Glycosyl hydrolase domain"/>
    <property type="match status" value="1"/>
</dbReference>
<dbReference type="GO" id="GO:0043169">
    <property type="term" value="F:cation binding"/>
    <property type="evidence" value="ECO:0007669"/>
    <property type="project" value="InterPro"/>
</dbReference>
<dbReference type="SUPFAM" id="SSF51445">
    <property type="entry name" value="(Trans)glycosidases"/>
    <property type="match status" value="1"/>
</dbReference>
<dbReference type="FunFam" id="2.60.40.1180:FF:000003">
    <property type="entry name" value="1,4-alpha-glucan-branching enzyme, chloroplastic/amyloplastic"/>
    <property type="match status" value="1"/>
</dbReference>
<accession>A0A3P8GUD0</accession>
<dbReference type="GO" id="GO:0005737">
    <property type="term" value="C:cytoplasm"/>
    <property type="evidence" value="ECO:0007669"/>
    <property type="project" value="TreeGrafter"/>
</dbReference>
<gene>
    <name evidence="2" type="ORF">SMTD_LOCUS20266</name>
</gene>
<dbReference type="InterPro" id="IPR006048">
    <property type="entry name" value="A-amylase/branching_C"/>
</dbReference>
<evidence type="ECO:0000313" key="3">
    <source>
        <dbReference type="Proteomes" id="UP000269396"/>
    </source>
</evidence>
<dbReference type="InterPro" id="IPR013780">
    <property type="entry name" value="Glyco_hydro_b"/>
</dbReference>
<dbReference type="Proteomes" id="UP000269396">
    <property type="component" value="Unassembled WGS sequence"/>
</dbReference>
<keyword evidence="3" id="KW-1185">Reference proteome</keyword>
<evidence type="ECO:0000313" key="2">
    <source>
        <dbReference type="EMBL" id="VDP81990.1"/>
    </source>
</evidence>
<dbReference type="AlphaFoldDB" id="A0A3P8GUD0"/>
<protein>
    <recommendedName>
        <fullName evidence="1">Alpha-amylase/branching enzyme C-terminal all beta domain-containing protein</fullName>
    </recommendedName>
</protein>
<name>A0A3P8GUD0_9TREM</name>
<dbReference type="PANTHER" id="PTHR43651:SF3">
    <property type="entry name" value="1,4-ALPHA-GLUCAN-BRANCHING ENZYME"/>
    <property type="match status" value="1"/>
</dbReference>
<dbReference type="GO" id="GO:0003844">
    <property type="term" value="F:1,4-alpha-glucan branching enzyme activity"/>
    <property type="evidence" value="ECO:0007669"/>
    <property type="project" value="TreeGrafter"/>
</dbReference>